<dbReference type="EMBL" id="CP032382">
    <property type="protein sequence ID" value="AYB34110.1"/>
    <property type="molecule type" value="Genomic_DNA"/>
</dbReference>
<keyword evidence="2" id="KW-1185">Reference proteome</keyword>
<dbReference type="OrthoDB" id="748646at2"/>
<dbReference type="Pfam" id="PF14081">
    <property type="entry name" value="DUF4262"/>
    <property type="match status" value="1"/>
</dbReference>
<sequence>MTDKLDFFKTIRSNIKNHGNHVTLVAGGQIPRFAYTIGCSETFGVELILAGGEFYSKNEVTAIIARMVEALRNGADWQTLRLSVDSLGSFSLSITHESWSKITALGVFDFYKQDGIQVLQILPDEEHHTLDIPDMSTAFDVASQPVWQWLVREWNYAAPRNATVVTDLSVLFGEKATEVMRWDEDGWEIFSDDPSDMPKEDMRVLPLAILIGIDKSLEPAVYLEVGKGFYRDRVDLTWKDWV</sequence>
<reference evidence="2" key="1">
    <citation type="submission" date="2018-09" db="EMBL/GenBank/DDBJ databases">
        <title>Chryseolinea sp. KIS68-18 isolated from soil.</title>
        <authorList>
            <person name="Weon H.-Y."/>
            <person name="Kwon S.-W."/>
            <person name="Lee S.A."/>
        </authorList>
    </citation>
    <scope>NUCLEOTIDE SEQUENCE [LARGE SCALE GENOMIC DNA]</scope>
    <source>
        <strain evidence="2">KIS68-18</strain>
    </source>
</reference>
<protein>
    <submittedName>
        <fullName evidence="1">DUF4262 domain-containing protein</fullName>
    </submittedName>
</protein>
<accession>A0A385SWK5</accession>
<dbReference type="InterPro" id="IPR025358">
    <property type="entry name" value="DUF4262"/>
</dbReference>
<organism evidence="1 2">
    <name type="scientific">Chryseolinea soli</name>
    <dbReference type="NCBI Taxonomy" id="2321403"/>
    <lineage>
        <taxon>Bacteria</taxon>
        <taxon>Pseudomonadati</taxon>
        <taxon>Bacteroidota</taxon>
        <taxon>Cytophagia</taxon>
        <taxon>Cytophagales</taxon>
        <taxon>Fulvivirgaceae</taxon>
        <taxon>Chryseolinea</taxon>
    </lineage>
</organism>
<gene>
    <name evidence="1" type="ORF">D4L85_27580</name>
</gene>
<name>A0A385SWK5_9BACT</name>
<dbReference type="KEGG" id="chk:D4L85_27580"/>
<proteinExistence type="predicted"/>
<dbReference type="AlphaFoldDB" id="A0A385SWK5"/>
<evidence type="ECO:0000313" key="1">
    <source>
        <dbReference type="EMBL" id="AYB34110.1"/>
    </source>
</evidence>
<dbReference type="RefSeq" id="WP_119757331.1">
    <property type="nucleotide sequence ID" value="NZ_CP032382.1"/>
</dbReference>
<evidence type="ECO:0000313" key="2">
    <source>
        <dbReference type="Proteomes" id="UP000266183"/>
    </source>
</evidence>
<dbReference type="Proteomes" id="UP000266183">
    <property type="component" value="Chromosome"/>
</dbReference>